<proteinExistence type="predicted"/>
<keyword evidence="2" id="KW-1185">Reference proteome</keyword>
<accession>A0ABY5J6E3</accession>
<dbReference type="Gene3D" id="3.30.70.1280">
    <property type="entry name" value="SP0830-like domains"/>
    <property type="match status" value="1"/>
</dbReference>
<sequence length="193" mass="21573">MSNQENMALRVALMRSVVINGQRVKMVDARALAERVGAIGVQSVIATGNLLFHSGWDNGTLQRMLQTECESFYGQSTEIVLRTAEQWRELISANPFPNEAASQPSRLLVWIMREPISDSGIHQLRQRAVGAERIERTPQGDFFVWFGETSIPDSRIPAGFSIKSLGAIGTNRNWNTVNRISEVLEKMEAARNT</sequence>
<name>A0ABY5J6E3_9GAMM</name>
<reference evidence="1" key="1">
    <citation type="submission" date="2021-05" db="EMBL/GenBank/DDBJ databases">
        <title>Complete genome sequence of Pseudomonas seleniipraecipitans strain D1-6.</title>
        <authorList>
            <person name="Lafi F."/>
            <person name="Eida A."/>
            <person name="Alam I."/>
            <person name="Hert H."/>
            <person name="Saad M."/>
        </authorList>
    </citation>
    <scope>NUCLEOTIDE SEQUENCE</scope>
    <source>
        <strain evidence="1">D1-6</strain>
    </source>
</reference>
<evidence type="ECO:0000313" key="1">
    <source>
        <dbReference type="EMBL" id="UUD63646.1"/>
    </source>
</evidence>
<gene>
    <name evidence="1" type="ORF">D16iCDA_18520</name>
</gene>
<dbReference type="InterPro" id="IPR012545">
    <property type="entry name" value="DUF1697"/>
</dbReference>
<dbReference type="PANTHER" id="PTHR36439">
    <property type="entry name" value="BLL4334 PROTEIN"/>
    <property type="match status" value="1"/>
</dbReference>
<organism evidence="1 2">
    <name type="scientific">Phytopseudomonas seleniipraecipitans</name>
    <dbReference type="NCBI Taxonomy" id="640205"/>
    <lineage>
        <taxon>Bacteria</taxon>
        <taxon>Pseudomonadati</taxon>
        <taxon>Pseudomonadota</taxon>
        <taxon>Gammaproteobacteria</taxon>
        <taxon>Pseudomonadales</taxon>
        <taxon>Pseudomonadaceae</taxon>
        <taxon>Phytopseudomonas</taxon>
    </lineage>
</organism>
<dbReference type="PIRSF" id="PIRSF008502">
    <property type="entry name" value="UCP008502"/>
    <property type="match status" value="1"/>
</dbReference>
<dbReference type="Pfam" id="PF08002">
    <property type="entry name" value="DUF1697"/>
    <property type="match status" value="1"/>
</dbReference>
<protein>
    <submittedName>
        <fullName evidence="1">DUF1697 domain-containing protein</fullName>
    </submittedName>
</protein>
<evidence type="ECO:0000313" key="2">
    <source>
        <dbReference type="Proteomes" id="UP000887421"/>
    </source>
</evidence>
<dbReference type="RefSeq" id="WP_164090939.1">
    <property type="nucleotide sequence ID" value="NZ_CP076114.1"/>
</dbReference>
<dbReference type="SUPFAM" id="SSF160379">
    <property type="entry name" value="SP0830-like"/>
    <property type="match status" value="1"/>
</dbReference>
<dbReference type="EMBL" id="CP076114">
    <property type="protein sequence ID" value="UUD63646.1"/>
    <property type="molecule type" value="Genomic_DNA"/>
</dbReference>
<dbReference type="PANTHER" id="PTHR36439:SF1">
    <property type="entry name" value="DUF1697 DOMAIN-CONTAINING PROTEIN"/>
    <property type="match status" value="1"/>
</dbReference>
<dbReference type="Proteomes" id="UP000887421">
    <property type="component" value="Chromosome"/>
</dbReference>